<dbReference type="Pfam" id="PF08543">
    <property type="entry name" value="Phos_pyr_kin"/>
    <property type="match status" value="1"/>
</dbReference>
<dbReference type="FunFam" id="3.40.1190.20:FF:000003">
    <property type="entry name" value="Phosphomethylpyrimidine kinase ThiD"/>
    <property type="match status" value="1"/>
</dbReference>
<evidence type="ECO:0000256" key="4">
    <source>
        <dbReference type="ARBA" id="ARBA00022741"/>
    </source>
</evidence>
<dbReference type="EC" id="2.7.1.49" evidence="2"/>
<protein>
    <recommendedName>
        <fullName evidence="2">hydroxymethylpyrimidine kinase</fullName>
        <ecNumber evidence="2">2.7.1.49</ecNumber>
    </recommendedName>
</protein>
<feature type="domain" description="Pyridoxamine kinase/Phosphomethylpyrimidine kinase" evidence="7">
    <location>
        <begin position="30"/>
        <end position="268"/>
    </location>
</feature>
<keyword evidence="5 8" id="KW-0418">Kinase</keyword>
<evidence type="ECO:0000256" key="1">
    <source>
        <dbReference type="ARBA" id="ARBA00004948"/>
    </source>
</evidence>
<dbReference type="GO" id="GO:0005829">
    <property type="term" value="C:cytosol"/>
    <property type="evidence" value="ECO:0007669"/>
    <property type="project" value="TreeGrafter"/>
</dbReference>
<evidence type="ECO:0000256" key="3">
    <source>
        <dbReference type="ARBA" id="ARBA00022679"/>
    </source>
</evidence>
<dbReference type="InterPro" id="IPR004399">
    <property type="entry name" value="HMP/HMP-P_kinase_dom"/>
</dbReference>
<keyword evidence="3 8" id="KW-0808">Transferase</keyword>
<dbReference type="InterPro" id="IPR029056">
    <property type="entry name" value="Ribokinase-like"/>
</dbReference>
<dbReference type="PANTHER" id="PTHR20858:SF17">
    <property type="entry name" value="HYDROXYMETHYLPYRIMIDINE_PHOSPHOMETHYLPYRIMIDINE KINASE THI20-RELATED"/>
    <property type="match status" value="1"/>
</dbReference>
<reference evidence="8" key="1">
    <citation type="submission" date="2019-11" db="EMBL/GenBank/DDBJ databases">
        <title>Microbial mats filling the niche in hypersaline microbial mats.</title>
        <authorList>
            <person name="Wong H.L."/>
            <person name="Macleod F.I."/>
            <person name="White R.A. III"/>
            <person name="Burns B.P."/>
        </authorList>
    </citation>
    <scope>NUCLEOTIDE SEQUENCE</scope>
    <source>
        <strain evidence="8">Bin_327</strain>
    </source>
</reference>
<evidence type="ECO:0000256" key="6">
    <source>
        <dbReference type="ARBA" id="ARBA00022840"/>
    </source>
</evidence>
<evidence type="ECO:0000259" key="7">
    <source>
        <dbReference type="Pfam" id="PF08543"/>
    </source>
</evidence>
<dbReference type="GO" id="GO:0005524">
    <property type="term" value="F:ATP binding"/>
    <property type="evidence" value="ECO:0007669"/>
    <property type="project" value="UniProtKB-KW"/>
</dbReference>
<accession>A0A9D5QDR9</accession>
<sequence>MKKESKRSTFHLIKEKNKKVKTALTIAGSDPSGGAGIQEDLKVFTELGLHGLSVITTVTVQSSFGIRDAVSVEPGLIEDQLQCLMEDTEPQAAKTGLLLEESLPVVADFVKKAGFPVVVDTVFAAGSGLELAEKKTVETYRKEIIPLGVIVTPNIPETETLLDMVIVDSRILEGAARELIKMGANAVLIKGGHLDEEEVVDFFMDRSETRRFVKQRRGFKRVHGTGCTLSAAITAFLARGSSLADAVASAEAYIDRKLSDLIYPGKGTPVINHLP</sequence>
<organism evidence="8 9">
    <name type="scientific">candidate division WOR-3 bacterium</name>
    <dbReference type="NCBI Taxonomy" id="2052148"/>
    <lineage>
        <taxon>Bacteria</taxon>
        <taxon>Bacteria division WOR-3</taxon>
    </lineage>
</organism>
<dbReference type="GO" id="GO:0009228">
    <property type="term" value="P:thiamine biosynthetic process"/>
    <property type="evidence" value="ECO:0007669"/>
    <property type="project" value="InterPro"/>
</dbReference>
<proteinExistence type="predicted"/>
<dbReference type="PANTHER" id="PTHR20858">
    <property type="entry name" value="PHOSPHOMETHYLPYRIMIDINE KINASE"/>
    <property type="match status" value="1"/>
</dbReference>
<evidence type="ECO:0000256" key="2">
    <source>
        <dbReference type="ARBA" id="ARBA00012135"/>
    </source>
</evidence>
<comment type="pathway">
    <text evidence="1">Cofactor biosynthesis; thiamine diphosphate biosynthesis.</text>
</comment>
<dbReference type="GO" id="GO:0008902">
    <property type="term" value="F:hydroxymethylpyrimidine kinase activity"/>
    <property type="evidence" value="ECO:0007669"/>
    <property type="project" value="UniProtKB-EC"/>
</dbReference>
<evidence type="ECO:0000256" key="5">
    <source>
        <dbReference type="ARBA" id="ARBA00022777"/>
    </source>
</evidence>
<keyword evidence="6" id="KW-0067">ATP-binding</keyword>
<keyword evidence="4" id="KW-0547">Nucleotide-binding</keyword>
<dbReference type="Gene3D" id="3.40.1190.20">
    <property type="match status" value="1"/>
</dbReference>
<gene>
    <name evidence="8" type="primary">thiD</name>
    <name evidence="8" type="ORF">GF359_08995</name>
</gene>
<dbReference type="SUPFAM" id="SSF53613">
    <property type="entry name" value="Ribokinase-like"/>
    <property type="match status" value="1"/>
</dbReference>
<name>A0A9D5QDR9_UNCW3</name>
<dbReference type="NCBIfam" id="TIGR00097">
    <property type="entry name" value="HMP-P_kinase"/>
    <property type="match status" value="1"/>
</dbReference>
<dbReference type="GO" id="GO:0008972">
    <property type="term" value="F:phosphomethylpyrimidine kinase activity"/>
    <property type="evidence" value="ECO:0007669"/>
    <property type="project" value="InterPro"/>
</dbReference>
<dbReference type="EMBL" id="WJKJ01000301">
    <property type="protein sequence ID" value="MBD3365336.1"/>
    <property type="molecule type" value="Genomic_DNA"/>
</dbReference>
<comment type="caution">
    <text evidence="8">The sequence shown here is derived from an EMBL/GenBank/DDBJ whole genome shotgun (WGS) entry which is preliminary data.</text>
</comment>
<dbReference type="CDD" id="cd01169">
    <property type="entry name" value="HMPP_kinase"/>
    <property type="match status" value="1"/>
</dbReference>
<evidence type="ECO:0000313" key="9">
    <source>
        <dbReference type="Proteomes" id="UP000630660"/>
    </source>
</evidence>
<dbReference type="AlphaFoldDB" id="A0A9D5QDR9"/>
<evidence type="ECO:0000313" key="8">
    <source>
        <dbReference type="EMBL" id="MBD3365336.1"/>
    </source>
</evidence>
<dbReference type="InterPro" id="IPR013749">
    <property type="entry name" value="PM/HMP-P_kinase-1"/>
</dbReference>
<dbReference type="Proteomes" id="UP000630660">
    <property type="component" value="Unassembled WGS sequence"/>
</dbReference>